<proteinExistence type="predicted"/>
<evidence type="ECO:0000313" key="1">
    <source>
        <dbReference type="EMBL" id="CAL1388868.1"/>
    </source>
</evidence>
<evidence type="ECO:0008006" key="3">
    <source>
        <dbReference type="Google" id="ProtNLM"/>
    </source>
</evidence>
<accession>A0AAV2ETC6</accession>
<dbReference type="Proteomes" id="UP001497516">
    <property type="component" value="Chromosome 5"/>
</dbReference>
<sequence>MRGALSSLRSLSAAISRWLWAMGIAFFSISLQNQGLFDHSEGNGAAQRVQSGHRWQIYTARLHRGHRLKI</sequence>
<organism evidence="1 2">
    <name type="scientific">Linum trigynum</name>
    <dbReference type="NCBI Taxonomy" id="586398"/>
    <lineage>
        <taxon>Eukaryota</taxon>
        <taxon>Viridiplantae</taxon>
        <taxon>Streptophyta</taxon>
        <taxon>Embryophyta</taxon>
        <taxon>Tracheophyta</taxon>
        <taxon>Spermatophyta</taxon>
        <taxon>Magnoliopsida</taxon>
        <taxon>eudicotyledons</taxon>
        <taxon>Gunneridae</taxon>
        <taxon>Pentapetalae</taxon>
        <taxon>rosids</taxon>
        <taxon>fabids</taxon>
        <taxon>Malpighiales</taxon>
        <taxon>Linaceae</taxon>
        <taxon>Linum</taxon>
    </lineage>
</organism>
<dbReference type="AlphaFoldDB" id="A0AAV2ETC6"/>
<reference evidence="1 2" key="1">
    <citation type="submission" date="2024-04" db="EMBL/GenBank/DDBJ databases">
        <authorList>
            <person name="Fracassetti M."/>
        </authorList>
    </citation>
    <scope>NUCLEOTIDE SEQUENCE [LARGE SCALE GENOMIC DNA]</scope>
</reference>
<name>A0AAV2ETC6_9ROSI</name>
<evidence type="ECO:0000313" key="2">
    <source>
        <dbReference type="Proteomes" id="UP001497516"/>
    </source>
</evidence>
<dbReference type="EMBL" id="OZ034818">
    <property type="protein sequence ID" value="CAL1388868.1"/>
    <property type="molecule type" value="Genomic_DNA"/>
</dbReference>
<keyword evidence="2" id="KW-1185">Reference proteome</keyword>
<gene>
    <name evidence="1" type="ORF">LTRI10_LOCUS29768</name>
</gene>
<protein>
    <recommendedName>
        <fullName evidence="3">Secreted protein</fullName>
    </recommendedName>
</protein>